<dbReference type="InterPro" id="IPR001434">
    <property type="entry name" value="OmcB-like_DUF11"/>
</dbReference>
<gene>
    <name evidence="3" type="ORF">EYC87_00425</name>
</gene>
<organism evidence="3 4">
    <name type="scientific">Candidatus Seongchinamella marina</name>
    <dbReference type="NCBI Taxonomy" id="2518990"/>
    <lineage>
        <taxon>Bacteria</taxon>
        <taxon>Pseudomonadati</taxon>
        <taxon>Pseudomonadota</taxon>
        <taxon>Gammaproteobacteria</taxon>
        <taxon>Cellvibrionales</taxon>
        <taxon>Halieaceae</taxon>
        <taxon>Seongchinamella</taxon>
    </lineage>
</organism>
<evidence type="ECO:0000313" key="3">
    <source>
        <dbReference type="EMBL" id="MCX2972048.1"/>
    </source>
</evidence>
<dbReference type="Gene3D" id="2.60.40.10">
    <property type="entry name" value="Immunoglobulins"/>
    <property type="match status" value="1"/>
</dbReference>
<dbReference type="PANTHER" id="PTHR34819">
    <property type="entry name" value="LARGE CYSTEINE-RICH PERIPLASMIC PROTEIN OMCB"/>
    <property type="match status" value="1"/>
</dbReference>
<feature type="domain" description="DUF11" evidence="2">
    <location>
        <begin position="1882"/>
        <end position="1987"/>
    </location>
</feature>
<evidence type="ECO:0000259" key="2">
    <source>
        <dbReference type="Pfam" id="PF01345"/>
    </source>
</evidence>
<feature type="domain" description="DUF11" evidence="2">
    <location>
        <begin position="1016"/>
        <end position="1109"/>
    </location>
</feature>
<dbReference type="EMBL" id="SHNP01000001">
    <property type="protein sequence ID" value="MCX2972048.1"/>
    <property type="molecule type" value="Genomic_DNA"/>
</dbReference>
<proteinExistence type="predicted"/>
<evidence type="ECO:0000313" key="4">
    <source>
        <dbReference type="Proteomes" id="UP001143307"/>
    </source>
</evidence>
<accession>A0ABT3SPX9</accession>
<feature type="domain" description="DUF11" evidence="2">
    <location>
        <begin position="365"/>
        <end position="481"/>
    </location>
</feature>
<feature type="domain" description="DUF11" evidence="2">
    <location>
        <begin position="1131"/>
        <end position="1236"/>
    </location>
</feature>
<feature type="domain" description="DUF11" evidence="2">
    <location>
        <begin position="250"/>
        <end position="344"/>
    </location>
</feature>
<protein>
    <submittedName>
        <fullName evidence="3">DUF11 domain-containing protein</fullName>
    </submittedName>
</protein>
<dbReference type="Pfam" id="PF01345">
    <property type="entry name" value="DUF11"/>
    <property type="match status" value="13"/>
</dbReference>
<comment type="caution">
    <text evidence="3">The sequence shown here is derived from an EMBL/GenBank/DDBJ whole genome shotgun (WGS) entry which is preliminary data.</text>
</comment>
<dbReference type="NCBIfam" id="TIGR01451">
    <property type="entry name" value="B_ant_repeat"/>
    <property type="match status" value="11"/>
</dbReference>
<dbReference type="InterPro" id="IPR047589">
    <property type="entry name" value="DUF11_rpt"/>
</dbReference>
<feature type="domain" description="DUF11" evidence="2">
    <location>
        <begin position="623"/>
        <end position="729"/>
    </location>
</feature>
<feature type="domain" description="DUF11" evidence="2">
    <location>
        <begin position="1514"/>
        <end position="1621"/>
    </location>
</feature>
<dbReference type="Gene3D" id="2.60.40.1170">
    <property type="entry name" value="Mu homology domain, subdomain B"/>
    <property type="match status" value="1"/>
</dbReference>
<evidence type="ECO:0000256" key="1">
    <source>
        <dbReference type="SAM" id="MobiDB-lite"/>
    </source>
</evidence>
<feature type="domain" description="DUF11" evidence="2">
    <location>
        <begin position="1263"/>
        <end position="1367"/>
    </location>
</feature>
<keyword evidence="4" id="KW-1185">Reference proteome</keyword>
<feature type="domain" description="DUF11" evidence="2">
    <location>
        <begin position="743"/>
        <end position="859"/>
    </location>
</feature>
<feature type="region of interest" description="Disordered" evidence="1">
    <location>
        <begin position="206"/>
        <end position="229"/>
    </location>
</feature>
<feature type="domain" description="DUF11" evidence="2">
    <location>
        <begin position="2"/>
        <end position="100"/>
    </location>
</feature>
<dbReference type="InterPro" id="IPR013783">
    <property type="entry name" value="Ig-like_fold"/>
</dbReference>
<feature type="compositionally biased region" description="Low complexity" evidence="1">
    <location>
        <begin position="211"/>
        <end position="229"/>
    </location>
</feature>
<sequence>MQYRLQIENIGNATASNVTVSDNLDSRLLFEGSDKQTSTAPAVGSSGAVEWSINSLAANADYSITVTVSVDTGAVAGQVDNIATTSVSIGGSNVVTQSNVVSVNVNREPKVVLGKTINDKVSTRKTVLTGSAVTYNIRYDNVGFASAGSVVITDRLPDELIGTPSFSPAASWDPLQRLVTWTLVDVAPDDPPGYVAVSAQIDPGTTSPGFGNTANTSWSSASGSGSSSSNDTYVDLQKEPFFKLSKRILGQTTVAPGDVVQYQIDFENIGATTAAQTTIVDSVPTGLTPVPNSFTGSFDASKMTITWTLGDVDPGQPGSFTYNVTVDTGTLPGDLANIAVIDADNLPAPFVASAQAKINVLGLVDLEISKTLDKSSQNYVVDGDRVTYRIQVRNRGNVTATKVEVLDDLPPGLLYESSSPKGAGAGSSWAVDLPDIDAGGSSAIVSVTARVDGSQLQDGEIVANVARTQATDQQNNNYSATSPTVRVTYNAPPTISIEKSALPPQSVPVFQNDVIDYTITATLETIVGVSDLQVIDFLPPELEFVSSSIQPESVNAAPNGGTLIVWPKEALLVGQAQYSFQAKVKATTPPGTSVFNIGGALYDVDRLDLDFTNHYTSDAAVALTKSLRPDQQQIVPGETLVYNIVIENTGKIDLTDLRLIDTLPEDTTYNTASKPNAASINGKVLEWNFPVLNPGKSINVQLLVDTSSVLVGTTLLNTVQILTNEGQPRTASASTVVRAAPALRVTKTVDNAVAHPGEEVNYTIEYSNIGDGNALDVELRDNFPSELEFVSASGGAIGPDAKGNIVWKLGNLNAKTGPFVQVVKARVRPGSYLPAVKVPNLVSLESQKDSTTDSAQVTIVDLPDFSISKQVAGGTTSVFGHAAPGDVLHYTLDLTKTGSAATDVLVADLLPNQVTYVDGSSTPPIDTTLSDISAGLLVWDVGSLSEGNKQGVFTFNAKLDAVIDNGTKLYNRAGMQSAERGAIYSAPVLTIIDSAPVLDVRKTASTATLYSPAPGQGENAGNITYTIEIENLGDSVASNVVITDTLPDELVIDAGSTSGSVTGSGQTVEWSVGNLDPKVPVTVIVSAKVKEGLPGNTVLRNVAQATTDTPGVGNAVSNEVVVTVSGEAIFELKKTASDDIVLPNQQFVYTLSYTNVGTDSSGPITIEDSLPGGVIFVDASDGGASQAPAAPLLKPGLLQWVNLPSLAQGATNTLQVTVRVNDVIPDGTKLPNTAVLYETLTPSKSVQSQFVGAVPIVSSAPFLTINKTSDTGAYVAAGGKVSFDIAYENSGGDSANNPVIVDVLPPGLSLVSASGNPKISGDGSIITWSASSLAAKDSGNLKVVARADVSLQNGKDLTNSASISSTETPRPVIDSETVSIQNAVLSINKTVNSKTVNSGNSGSGQPGDLLVYSIDYENTGAITASDVVVEDILPGDVIFEFATPQPDSVKDQTLSWNIGSLKSSESGSILIQARVGNDLRDGTELVNYASVDSNNTGKIFAQPAKTMVVSSALLTIDKTSAVNQVLPGQTFSYEITVKNAGSDVAENVVITDVLPPDVVFVDASANGQLVGDAVIWDIEKDFGPMGPDTDLSLQVKVRANDVIADGTPLLNRSVVSGKKPDGTILPEATATLLVPVISNPDLLLIYSVDKQLAQPGDALLYTLQVRNAGNDIALNPAVYATLPPNSSPQTISNNGRFEQGQAVWTASALPPTGFINLQFSVSVDATVADGAIEPSLAVFTADNAAAQTDQVETIITAQPALLVSKVGPNSVAVPNAITYQIDYSNLGNGVAVNGVLEDLIPVGTAFAGASDGGTETFDGSGVVRWDLGDVAAGSGGRVSVSIDTPTSALDGTKLTNLVSFDSANGSRVTDTAVTYERSHTELEVTITANFDPVAPGDKQVFTVTWANTGNQNTTGAQVTATVPADTLFDSATGSSTAQNNTVVWAVGSLPAGAAGQEQFTVDVSASGSGVARSGTLLKSVADITADEGLPDSDEALFAVTGDDNWPNPSIPESIPTSHSKLWLIILSLLIIQLAWFQWRFRRPC</sequence>
<feature type="domain" description="DUF11" evidence="2">
    <location>
        <begin position="1765"/>
        <end position="1864"/>
    </location>
</feature>
<dbReference type="InterPro" id="IPR051172">
    <property type="entry name" value="Chlamydia_OmcB"/>
</dbReference>
<reference evidence="3" key="1">
    <citation type="submission" date="2019-02" db="EMBL/GenBank/DDBJ databases">
        <authorList>
            <person name="Li S.-H."/>
        </authorList>
    </citation>
    <scope>NUCLEOTIDE SEQUENCE</scope>
    <source>
        <strain evidence="3">IMCC8485</strain>
    </source>
</reference>
<name>A0ABT3SPX9_9GAMM</name>
<feature type="domain" description="DUF11" evidence="2">
    <location>
        <begin position="1385"/>
        <end position="1495"/>
    </location>
</feature>
<feature type="domain" description="DUF11" evidence="2">
    <location>
        <begin position="1641"/>
        <end position="1738"/>
    </location>
</feature>
<dbReference type="Proteomes" id="UP001143307">
    <property type="component" value="Unassembled WGS sequence"/>
</dbReference>